<feature type="domain" description="Protein kinase" evidence="4">
    <location>
        <begin position="1"/>
        <end position="120"/>
    </location>
</feature>
<keyword evidence="1" id="KW-0547">Nucleotide-binding</keyword>
<feature type="compositionally biased region" description="Low complexity" evidence="3">
    <location>
        <begin position="880"/>
        <end position="897"/>
    </location>
</feature>
<evidence type="ECO:0000259" key="4">
    <source>
        <dbReference type="PROSITE" id="PS50011"/>
    </source>
</evidence>
<dbReference type="InterPro" id="IPR000719">
    <property type="entry name" value="Prot_kinase_dom"/>
</dbReference>
<dbReference type="WBParaSite" id="MCU_002137-RA">
    <property type="protein sequence ID" value="MCU_002137-RA"/>
    <property type="gene ID" value="MCU_002137"/>
</dbReference>
<feature type="region of interest" description="Disordered" evidence="3">
    <location>
        <begin position="394"/>
        <end position="615"/>
    </location>
</feature>
<feature type="region of interest" description="Disordered" evidence="3">
    <location>
        <begin position="1052"/>
        <end position="1078"/>
    </location>
</feature>
<dbReference type="Pfam" id="PF07714">
    <property type="entry name" value="PK_Tyr_Ser-Thr"/>
    <property type="match status" value="1"/>
</dbReference>
<protein>
    <submittedName>
        <fullName evidence="5">Protein kinase domain-containing protein</fullName>
    </submittedName>
</protein>
<feature type="compositionally biased region" description="Polar residues" evidence="3">
    <location>
        <begin position="1112"/>
        <end position="1121"/>
    </location>
</feature>
<keyword evidence="2" id="KW-0067">ATP-binding</keyword>
<dbReference type="InterPro" id="IPR001245">
    <property type="entry name" value="Ser-Thr/Tyr_kinase_cat_dom"/>
</dbReference>
<dbReference type="InterPro" id="IPR050198">
    <property type="entry name" value="Non-receptor_tyrosine_kinases"/>
</dbReference>
<accession>A0A5K3ERE3</accession>
<feature type="compositionally biased region" description="Polar residues" evidence="3">
    <location>
        <begin position="429"/>
        <end position="439"/>
    </location>
</feature>
<sequence>MSCPTDAVGSRVSGVGTAAYAAPEVICMEFYSPASDVWSYGVVIWEIFTMLEPFKEFDRAQQLVNIGRNRQKLFIPRVECDFPEFMDALLTRCWADERADRPSFSYILEYLSEVQKDAFFTLSSKEFTVIQDAWRLEISNESELSLSESCSSEASSPLRRQNEYLQRENAKMRDALQTLQLNEARYRGTIAGLQKNNQILSVLVANTLYNNTAALAAPAPRKKPFVKSLFRRNEQKTVSQSPMPTGDGDSQSGAPDRSPRDYSPAVKPGGRRHGARKPSKSSPGISYPSEVRHVVHVPSELVFDQANALPTTLYRGLNFSPGSCAYIAPSVPSPTSPTLFAGGSTSSSSFLRPRTDSQSTEPPLHPGSLIFSPSDDAAETARFFAFLNVHNGFTAPQPTSQKRSQQKRQAKSLNVEGLTSYKSAPELSEQVNRSVTKLNTLEGRHTVSRGSTLEPSTSSSRKPVTSLASGSQGGGGGSSKRHRMGLSALFHTSRSKHSSTSGKPSSPLVESVSCLPPAPPSTTEPSPTPLLPPSTTSVTTVQPHRLGNKRKSFSTTPRKILLHKIFQTERNKQRRINSGNSKTSPSVTASNQTESTSPASPKYLPEQATQSSSEFENMKAVMETSQSALVPAAGTIPPLPPYLLRQGIKAKEPRRRLLDIVRSPPSLFSSTVFSNARPYAPSNISDEEVKGEFRRRQFVRCPKSQSLDILFQPEEMNGTDVSKGQEEVNPMNPVPLALWSALKIASLAPLLLGSQNRINMSTVPSRSEPPTAPQSASFTRVTFSPFTFNGEDLTATALGKAQSCLGRISSTLALTTAFVGRSRHPTRKPWNAQRELSAPTPSSSPWQQMLNHPPPVYYSPPPGGGPDTCCKCGCHSTGESRQSSSATTTTSSQSSSSWLPVDNPVALSRDAYLKVTQDGYLNRSAINGNFNNDDKAGGVQSPSMLLMQSVGGFSPSPLFSHSSFLHQQQRSSNSPTASFLGSPDAVDPVDDVILLPGEEVGEPSFGAGEAAEDTATLYAEFQQLPNQTSYEAVFDASMSEVRSVERGGYAPIPDLSIPVPHEPGGTTGSTADRPTDLLSFPCRRRKAFRLKDKPEGLLSSPEDEVESDAGCSDNSTIPLTP</sequence>
<dbReference type="GO" id="GO:0004672">
    <property type="term" value="F:protein kinase activity"/>
    <property type="evidence" value="ECO:0007669"/>
    <property type="project" value="InterPro"/>
</dbReference>
<feature type="compositionally biased region" description="Low complexity" evidence="3">
    <location>
        <begin position="498"/>
        <end position="507"/>
    </location>
</feature>
<feature type="region of interest" description="Disordered" evidence="3">
    <location>
        <begin position="337"/>
        <end position="372"/>
    </location>
</feature>
<dbReference type="SUPFAM" id="SSF56112">
    <property type="entry name" value="Protein kinase-like (PK-like)"/>
    <property type="match status" value="1"/>
</dbReference>
<evidence type="ECO:0000256" key="2">
    <source>
        <dbReference type="ARBA" id="ARBA00022840"/>
    </source>
</evidence>
<dbReference type="InterPro" id="IPR011009">
    <property type="entry name" value="Kinase-like_dom_sf"/>
</dbReference>
<feature type="compositionally biased region" description="Basic residues" evidence="3">
    <location>
        <begin position="269"/>
        <end position="279"/>
    </location>
</feature>
<feature type="compositionally biased region" description="Polar residues" evidence="3">
    <location>
        <begin position="576"/>
        <end position="599"/>
    </location>
</feature>
<proteinExistence type="predicted"/>
<feature type="region of interest" description="Disordered" evidence="3">
    <location>
        <begin position="232"/>
        <end position="287"/>
    </location>
</feature>
<feature type="compositionally biased region" description="Pro residues" evidence="3">
    <location>
        <begin position="516"/>
        <end position="532"/>
    </location>
</feature>
<feature type="compositionally biased region" description="Polar residues" evidence="3">
    <location>
        <begin position="236"/>
        <end position="253"/>
    </location>
</feature>
<reference evidence="5" key="1">
    <citation type="submission" date="2019-11" db="UniProtKB">
        <authorList>
            <consortium name="WormBaseParasite"/>
        </authorList>
    </citation>
    <scope>IDENTIFICATION</scope>
</reference>
<dbReference type="PANTHER" id="PTHR24418">
    <property type="entry name" value="TYROSINE-PROTEIN KINASE"/>
    <property type="match status" value="1"/>
</dbReference>
<feature type="region of interest" description="Disordered" evidence="3">
    <location>
        <begin position="821"/>
        <end position="853"/>
    </location>
</feature>
<evidence type="ECO:0000313" key="5">
    <source>
        <dbReference type="WBParaSite" id="MCU_002137-RA"/>
    </source>
</evidence>
<feature type="compositionally biased region" description="Polar residues" evidence="3">
    <location>
        <begin position="448"/>
        <end position="468"/>
    </location>
</feature>
<organism evidence="5">
    <name type="scientific">Mesocestoides corti</name>
    <name type="common">Flatworm</name>
    <dbReference type="NCBI Taxonomy" id="53468"/>
    <lineage>
        <taxon>Eukaryota</taxon>
        <taxon>Metazoa</taxon>
        <taxon>Spiralia</taxon>
        <taxon>Lophotrochozoa</taxon>
        <taxon>Platyhelminthes</taxon>
        <taxon>Cestoda</taxon>
        <taxon>Eucestoda</taxon>
        <taxon>Cyclophyllidea</taxon>
        <taxon>Mesocestoididae</taxon>
        <taxon>Mesocestoides</taxon>
    </lineage>
</organism>
<feature type="region of interest" description="Disordered" evidence="3">
    <location>
        <begin position="1091"/>
        <end position="1121"/>
    </location>
</feature>
<name>A0A5K3ERE3_MESCO</name>
<evidence type="ECO:0000256" key="3">
    <source>
        <dbReference type="SAM" id="MobiDB-lite"/>
    </source>
</evidence>
<dbReference type="PROSITE" id="PS50011">
    <property type="entry name" value="PROTEIN_KINASE_DOM"/>
    <property type="match status" value="1"/>
</dbReference>
<dbReference type="AlphaFoldDB" id="A0A5K3ERE3"/>
<feature type="region of interest" description="Disordered" evidence="3">
    <location>
        <begin position="877"/>
        <end position="900"/>
    </location>
</feature>
<dbReference type="GO" id="GO:0005524">
    <property type="term" value="F:ATP binding"/>
    <property type="evidence" value="ECO:0007669"/>
    <property type="project" value="UniProtKB-KW"/>
</dbReference>
<dbReference type="Gene3D" id="1.10.510.10">
    <property type="entry name" value="Transferase(Phosphotransferase) domain 1"/>
    <property type="match status" value="1"/>
</dbReference>
<feature type="compositionally biased region" description="Polar residues" evidence="3">
    <location>
        <begin position="343"/>
        <end position="361"/>
    </location>
</feature>
<evidence type="ECO:0000256" key="1">
    <source>
        <dbReference type="ARBA" id="ARBA00022741"/>
    </source>
</evidence>
<feature type="compositionally biased region" description="Polar residues" evidence="3">
    <location>
        <begin position="839"/>
        <end position="850"/>
    </location>
</feature>